<protein>
    <submittedName>
        <fullName evidence="1">Uncharacterized protein</fullName>
    </submittedName>
</protein>
<reference evidence="2" key="1">
    <citation type="submission" date="2014-09" db="EMBL/GenBank/DDBJ databases">
        <authorList>
            <person name="Sharma Rahul"/>
            <person name="Thines Marco"/>
        </authorList>
    </citation>
    <scope>NUCLEOTIDE SEQUENCE [LARGE SCALE GENOMIC DNA]</scope>
</reference>
<organism evidence="1 2">
    <name type="scientific">Plasmopara halstedii</name>
    <name type="common">Downy mildew of sunflower</name>
    <dbReference type="NCBI Taxonomy" id="4781"/>
    <lineage>
        <taxon>Eukaryota</taxon>
        <taxon>Sar</taxon>
        <taxon>Stramenopiles</taxon>
        <taxon>Oomycota</taxon>
        <taxon>Peronosporomycetes</taxon>
        <taxon>Peronosporales</taxon>
        <taxon>Peronosporaceae</taxon>
        <taxon>Plasmopara</taxon>
    </lineage>
</organism>
<dbReference type="AlphaFoldDB" id="A0A0N7L5V4"/>
<dbReference type="GeneID" id="59052638"/>
<dbReference type="RefSeq" id="XP_036263227.1">
    <property type="nucleotide sequence ID" value="XM_036407533.1"/>
</dbReference>
<dbReference type="EMBL" id="CCYD01000645">
    <property type="protein sequence ID" value="CEG42523.1"/>
    <property type="molecule type" value="Genomic_DNA"/>
</dbReference>
<evidence type="ECO:0000313" key="1">
    <source>
        <dbReference type="EMBL" id="CEG42523.1"/>
    </source>
</evidence>
<name>A0A0N7L5V4_PLAHL</name>
<accession>A0A0N7L5V4</accession>
<keyword evidence="2" id="KW-1185">Reference proteome</keyword>
<sequence>MPDQTIDEMLSYIGHYNVAHAVGCLLLASCARKIWVAYKKCKYVVGRSIMSPAKPYFYAAKNVDEDGLTTIVYCSRIVVDDIICVAPR</sequence>
<proteinExistence type="predicted"/>
<evidence type="ECO:0000313" key="2">
    <source>
        <dbReference type="Proteomes" id="UP000054928"/>
    </source>
</evidence>
<dbReference type="Proteomes" id="UP000054928">
    <property type="component" value="Unassembled WGS sequence"/>
</dbReference>